<protein>
    <submittedName>
        <fullName evidence="1">Uncharacterized protein</fullName>
    </submittedName>
</protein>
<dbReference type="Proteomes" id="UP001320706">
    <property type="component" value="Unassembled WGS sequence"/>
</dbReference>
<gene>
    <name evidence="1" type="ORF">M8818_003069</name>
</gene>
<reference evidence="1" key="1">
    <citation type="submission" date="2024-02" db="EMBL/GenBank/DDBJ databases">
        <title>Metagenome Assembled Genome of Zalaria obscura JY119.</title>
        <authorList>
            <person name="Vighnesh L."/>
            <person name="Jagadeeshwari U."/>
            <person name="Venkata Ramana C."/>
            <person name="Sasikala C."/>
        </authorList>
    </citation>
    <scope>NUCLEOTIDE SEQUENCE</scope>
    <source>
        <strain evidence="1">JY119</strain>
    </source>
</reference>
<evidence type="ECO:0000313" key="1">
    <source>
        <dbReference type="EMBL" id="KAK8212904.1"/>
    </source>
</evidence>
<accession>A0ACC3SGR3</accession>
<dbReference type="EMBL" id="JAMKPW020000012">
    <property type="protein sequence ID" value="KAK8212904.1"/>
    <property type="molecule type" value="Genomic_DNA"/>
</dbReference>
<organism evidence="1 2">
    <name type="scientific">Zalaria obscura</name>
    <dbReference type="NCBI Taxonomy" id="2024903"/>
    <lineage>
        <taxon>Eukaryota</taxon>
        <taxon>Fungi</taxon>
        <taxon>Dikarya</taxon>
        <taxon>Ascomycota</taxon>
        <taxon>Pezizomycotina</taxon>
        <taxon>Dothideomycetes</taxon>
        <taxon>Dothideomycetidae</taxon>
        <taxon>Dothideales</taxon>
        <taxon>Zalariaceae</taxon>
        <taxon>Zalaria</taxon>
    </lineage>
</organism>
<sequence>MTAATSADDVLVLGLLGSVEALDVLTPRMACHIPMAAKGSAVRIGFPRNVFGSRAARGRVAIRGGNVLAGPNPGDATESGVGLVSAKTPACTTRPPPPAPAQLPTMSYNLRTTTCRASLLGTSEALQMPVAHVFARIFELTISAHHPT</sequence>
<evidence type="ECO:0000313" key="2">
    <source>
        <dbReference type="Proteomes" id="UP001320706"/>
    </source>
</evidence>
<proteinExistence type="predicted"/>
<name>A0ACC3SGR3_9PEZI</name>
<keyword evidence="2" id="KW-1185">Reference proteome</keyword>
<comment type="caution">
    <text evidence="1">The sequence shown here is derived from an EMBL/GenBank/DDBJ whole genome shotgun (WGS) entry which is preliminary data.</text>
</comment>